<dbReference type="AlphaFoldDB" id="A0A819T6L2"/>
<evidence type="ECO:0000313" key="4">
    <source>
        <dbReference type="Proteomes" id="UP000663881"/>
    </source>
</evidence>
<sequence length="343" mass="39671">MYHEVCLDKFNLDTLYKWLTPYDYTDNGYIIEEFRQSGLLFKALKSFCELSNKTVYNAIDEFNETQLVTENLLTHDLFTSRIESSLSDFKSMTPMQFFDLLMLIRETTWANQFITIFQTNYQLIVRNDTGHVRVNSMITDKNFHAHNQPCSSFNNRECKTQYLMEDTSSLFCPGPRQTVDGFYASFYPVESLLLSQIQGLYNASFMDMLGRYACGNDKPNHNYSVLSQSTKFSVNSTFDLLVKELFIESWGDTFNYTLYVEQCKPDSCSYTITQKPSPNSIIWTLIGLFGGLSALFQFVTPLIVTFVLSRCQRHERQEEPSEDIQLTGKKSSKNMIAMNQSLC</sequence>
<feature type="transmembrane region" description="Helical" evidence="1">
    <location>
        <begin position="281"/>
        <end position="308"/>
    </location>
</feature>
<accession>A0A819T6L2</accession>
<protein>
    <submittedName>
        <fullName evidence="3">Uncharacterized protein</fullName>
    </submittedName>
</protein>
<dbReference type="EMBL" id="CAJNON010000174">
    <property type="protein sequence ID" value="CAF1068182.1"/>
    <property type="molecule type" value="Genomic_DNA"/>
</dbReference>
<gene>
    <name evidence="3" type="ORF">OKA104_LOCUS34301</name>
    <name evidence="2" type="ORF">VCS650_LOCUS18327</name>
</gene>
<reference evidence="3" key="1">
    <citation type="submission" date="2021-02" db="EMBL/GenBank/DDBJ databases">
        <authorList>
            <person name="Nowell W R."/>
        </authorList>
    </citation>
    <scope>NUCLEOTIDE SEQUENCE</scope>
</reference>
<dbReference type="Proteomes" id="UP000663891">
    <property type="component" value="Unassembled WGS sequence"/>
</dbReference>
<comment type="caution">
    <text evidence="3">The sequence shown here is derived from an EMBL/GenBank/DDBJ whole genome shotgun (WGS) entry which is preliminary data.</text>
</comment>
<dbReference type="Proteomes" id="UP000663881">
    <property type="component" value="Unassembled WGS sequence"/>
</dbReference>
<evidence type="ECO:0000313" key="2">
    <source>
        <dbReference type="EMBL" id="CAF1068182.1"/>
    </source>
</evidence>
<proteinExistence type="predicted"/>
<evidence type="ECO:0000256" key="1">
    <source>
        <dbReference type="SAM" id="Phobius"/>
    </source>
</evidence>
<dbReference type="EMBL" id="CAJOAY010004608">
    <property type="protein sequence ID" value="CAF4076507.1"/>
    <property type="molecule type" value="Genomic_DNA"/>
</dbReference>
<keyword evidence="1" id="KW-1133">Transmembrane helix</keyword>
<keyword evidence="1" id="KW-0812">Transmembrane</keyword>
<organism evidence="3 4">
    <name type="scientific">Adineta steineri</name>
    <dbReference type="NCBI Taxonomy" id="433720"/>
    <lineage>
        <taxon>Eukaryota</taxon>
        <taxon>Metazoa</taxon>
        <taxon>Spiralia</taxon>
        <taxon>Gnathifera</taxon>
        <taxon>Rotifera</taxon>
        <taxon>Eurotatoria</taxon>
        <taxon>Bdelloidea</taxon>
        <taxon>Adinetida</taxon>
        <taxon>Adinetidae</taxon>
        <taxon>Adineta</taxon>
    </lineage>
</organism>
<name>A0A819T6L2_9BILA</name>
<evidence type="ECO:0000313" key="3">
    <source>
        <dbReference type="EMBL" id="CAF4076507.1"/>
    </source>
</evidence>
<keyword evidence="1" id="KW-0472">Membrane</keyword>